<feature type="binding site" evidence="8">
    <location>
        <position position="118"/>
    </location>
    <ligand>
        <name>Mg(2+)</name>
        <dbReference type="ChEBI" id="CHEBI:18420"/>
    </ligand>
</feature>
<dbReference type="NCBIfam" id="TIGR00347">
    <property type="entry name" value="bioD"/>
    <property type="match status" value="1"/>
</dbReference>
<accession>A0A432Y0F4</accession>
<proteinExistence type="inferred from homology"/>
<keyword evidence="7 8" id="KW-0460">Magnesium</keyword>
<keyword evidence="6 8" id="KW-0067">ATP-binding</keyword>
<comment type="similarity">
    <text evidence="8">Belongs to the dethiobiotin synthetase family.</text>
</comment>
<dbReference type="AlphaFoldDB" id="A0A432Y0F4"/>
<organism evidence="9 10">
    <name type="scientific">Pseudidiomarina halophila</name>
    <dbReference type="NCBI Taxonomy" id="1449799"/>
    <lineage>
        <taxon>Bacteria</taxon>
        <taxon>Pseudomonadati</taxon>
        <taxon>Pseudomonadota</taxon>
        <taxon>Gammaproteobacteria</taxon>
        <taxon>Alteromonadales</taxon>
        <taxon>Idiomarinaceae</taxon>
        <taxon>Pseudidiomarina</taxon>
    </lineage>
</organism>
<keyword evidence="2 8" id="KW-0436">Ligase</keyword>
<dbReference type="InterPro" id="IPR027417">
    <property type="entry name" value="P-loop_NTPase"/>
</dbReference>
<dbReference type="UniPathway" id="UPA00078">
    <property type="reaction ID" value="UER00161"/>
</dbReference>
<dbReference type="SUPFAM" id="SSF52540">
    <property type="entry name" value="P-loop containing nucleoside triphosphate hydrolases"/>
    <property type="match status" value="1"/>
</dbReference>
<dbReference type="HAMAP" id="MF_00336">
    <property type="entry name" value="BioD"/>
    <property type="match status" value="1"/>
</dbReference>
<evidence type="ECO:0000256" key="4">
    <source>
        <dbReference type="ARBA" id="ARBA00022741"/>
    </source>
</evidence>
<feature type="binding site" evidence="8">
    <location>
        <begin position="12"/>
        <end position="17"/>
    </location>
    <ligand>
        <name>ATP</name>
        <dbReference type="ChEBI" id="CHEBI:30616"/>
    </ligand>
</feature>
<dbReference type="Gene3D" id="3.40.50.300">
    <property type="entry name" value="P-loop containing nucleotide triphosphate hydrolases"/>
    <property type="match status" value="1"/>
</dbReference>
<comment type="subunit">
    <text evidence="8">Homodimer.</text>
</comment>
<feature type="binding site" evidence="8">
    <location>
        <position position="54"/>
    </location>
    <ligand>
        <name>ATP</name>
        <dbReference type="ChEBI" id="CHEBI:30616"/>
    </ligand>
</feature>
<sequence length="235" mass="25050">MNCVFVTGTDTDAGKTLVTTALLQRLADGGFKTLAMKPIAAGAEATPQGLRNSDALQLANVMTVAEVPYSQLNPVCLAPPVAPHLAAAQVQQRLCVSDLVKAVTMLRQGYEHDLFVIEGAGGWQVPLNDEETLADLVSEIGAKVVLVVGLKLGCLNHALLTMADLDRRGIEVVGWVANQVNPEPMALQAENVAWLQRRLTVPLLATIPYLPVAQRATVTGYLPASHELMSLLQGK</sequence>
<dbReference type="Proteomes" id="UP000287198">
    <property type="component" value="Unassembled WGS sequence"/>
</dbReference>
<dbReference type="GO" id="GO:0005524">
    <property type="term" value="F:ATP binding"/>
    <property type="evidence" value="ECO:0007669"/>
    <property type="project" value="UniProtKB-UniRule"/>
</dbReference>
<comment type="caution">
    <text evidence="8">Lacks conserved residue(s) required for the propagation of feature annotation.</text>
</comment>
<keyword evidence="1 8" id="KW-0963">Cytoplasm</keyword>
<feature type="binding site" evidence="8">
    <location>
        <begin position="178"/>
        <end position="179"/>
    </location>
    <ligand>
        <name>ATP</name>
        <dbReference type="ChEBI" id="CHEBI:30616"/>
    </ligand>
</feature>
<dbReference type="PANTHER" id="PTHR43210">
    <property type="entry name" value="DETHIOBIOTIN SYNTHETASE"/>
    <property type="match status" value="1"/>
</dbReference>
<evidence type="ECO:0000256" key="3">
    <source>
        <dbReference type="ARBA" id="ARBA00022723"/>
    </source>
</evidence>
<keyword evidence="5 8" id="KW-0093">Biotin biosynthesis</keyword>
<dbReference type="GO" id="GO:0042803">
    <property type="term" value="F:protein homodimerization activity"/>
    <property type="evidence" value="ECO:0007669"/>
    <property type="project" value="UniProtKB-ARBA"/>
</dbReference>
<feature type="active site" evidence="8">
    <location>
        <position position="37"/>
    </location>
</feature>
<dbReference type="EC" id="6.3.3.3" evidence="8"/>
<evidence type="ECO:0000256" key="2">
    <source>
        <dbReference type="ARBA" id="ARBA00022598"/>
    </source>
</evidence>
<evidence type="ECO:0000313" key="9">
    <source>
        <dbReference type="EMBL" id="RUO54421.1"/>
    </source>
</evidence>
<comment type="pathway">
    <text evidence="8">Cofactor biosynthesis; biotin biosynthesis; biotin from 7,8-diaminononanoate: step 1/2.</text>
</comment>
<feature type="binding site" evidence="8">
    <location>
        <position position="16"/>
    </location>
    <ligand>
        <name>Mg(2+)</name>
        <dbReference type="ChEBI" id="CHEBI:18420"/>
    </ligand>
</feature>
<comment type="caution">
    <text evidence="9">The sequence shown here is derived from an EMBL/GenBank/DDBJ whole genome shotgun (WGS) entry which is preliminary data.</text>
</comment>
<comment type="cofactor">
    <cofactor evidence="8">
        <name>Mg(2+)</name>
        <dbReference type="ChEBI" id="CHEBI:18420"/>
    </cofactor>
</comment>
<feature type="binding site" evidence="8">
    <location>
        <begin position="118"/>
        <end position="121"/>
    </location>
    <ligand>
        <name>ATP</name>
        <dbReference type="ChEBI" id="CHEBI:30616"/>
    </ligand>
</feature>
<reference evidence="10" key="1">
    <citation type="journal article" date="2018" name="Front. Microbiol.">
        <title>Genome-Based Analysis Reveals the Taxonomy and Diversity of the Family Idiomarinaceae.</title>
        <authorList>
            <person name="Liu Y."/>
            <person name="Lai Q."/>
            <person name="Shao Z."/>
        </authorList>
    </citation>
    <scope>NUCLEOTIDE SEQUENCE [LARGE SCALE GENOMIC DNA]</scope>
    <source>
        <strain evidence="10">BH195</strain>
    </source>
</reference>
<dbReference type="RefSeq" id="WP_126761797.1">
    <property type="nucleotide sequence ID" value="NZ_JBHLTZ010000004.1"/>
</dbReference>
<evidence type="ECO:0000256" key="5">
    <source>
        <dbReference type="ARBA" id="ARBA00022756"/>
    </source>
</evidence>
<dbReference type="InterPro" id="IPR004472">
    <property type="entry name" value="DTB_synth_BioD"/>
</dbReference>
<gene>
    <name evidence="8 9" type="primary">bioD</name>
    <name evidence="9" type="ORF">CWI69_03120</name>
</gene>
<comment type="catalytic activity">
    <reaction evidence="8">
        <text>(7R,8S)-7,8-diammoniononanoate + CO2 + ATP = (4R,5S)-dethiobiotin + ADP + phosphate + 3 H(+)</text>
        <dbReference type="Rhea" id="RHEA:15805"/>
        <dbReference type="ChEBI" id="CHEBI:15378"/>
        <dbReference type="ChEBI" id="CHEBI:16526"/>
        <dbReference type="ChEBI" id="CHEBI:30616"/>
        <dbReference type="ChEBI" id="CHEBI:43474"/>
        <dbReference type="ChEBI" id="CHEBI:149469"/>
        <dbReference type="ChEBI" id="CHEBI:149473"/>
        <dbReference type="ChEBI" id="CHEBI:456216"/>
        <dbReference type="EC" id="6.3.3.3"/>
    </reaction>
</comment>
<name>A0A432Y0F4_9GAMM</name>
<dbReference type="GO" id="GO:0005829">
    <property type="term" value="C:cytosol"/>
    <property type="evidence" value="ECO:0007669"/>
    <property type="project" value="TreeGrafter"/>
</dbReference>
<evidence type="ECO:0000256" key="6">
    <source>
        <dbReference type="ARBA" id="ARBA00022840"/>
    </source>
</evidence>
<keyword evidence="3 8" id="KW-0479">Metal-binding</keyword>
<dbReference type="CDD" id="cd03109">
    <property type="entry name" value="DTBS"/>
    <property type="match status" value="1"/>
</dbReference>
<dbReference type="FunFam" id="3.40.50.300:FF:000292">
    <property type="entry name" value="ATP-dependent dethiobiotin synthetase BioD"/>
    <property type="match status" value="1"/>
</dbReference>
<evidence type="ECO:0000313" key="10">
    <source>
        <dbReference type="Proteomes" id="UP000287198"/>
    </source>
</evidence>
<dbReference type="OrthoDB" id="9802097at2"/>
<dbReference type="GO" id="GO:0000287">
    <property type="term" value="F:magnesium ion binding"/>
    <property type="evidence" value="ECO:0007669"/>
    <property type="project" value="UniProtKB-UniRule"/>
</dbReference>
<dbReference type="PANTHER" id="PTHR43210:SF5">
    <property type="entry name" value="DETHIOBIOTIN SYNTHETASE"/>
    <property type="match status" value="1"/>
</dbReference>
<dbReference type="EMBL" id="PIPW01000001">
    <property type="protein sequence ID" value="RUO54421.1"/>
    <property type="molecule type" value="Genomic_DNA"/>
</dbReference>
<dbReference type="PIRSF" id="PIRSF006755">
    <property type="entry name" value="DTB_synth"/>
    <property type="match status" value="1"/>
</dbReference>
<keyword evidence="10" id="KW-1185">Reference proteome</keyword>
<evidence type="ECO:0000256" key="8">
    <source>
        <dbReference type="HAMAP-Rule" id="MF_00336"/>
    </source>
</evidence>
<dbReference type="Pfam" id="PF13500">
    <property type="entry name" value="AAA_26"/>
    <property type="match status" value="1"/>
</dbReference>
<dbReference type="GO" id="GO:0004141">
    <property type="term" value="F:dethiobiotin synthase activity"/>
    <property type="evidence" value="ECO:0007669"/>
    <property type="project" value="UniProtKB-UniRule"/>
</dbReference>
<protein>
    <recommendedName>
        <fullName evidence="8">ATP-dependent dethiobiotin synthetase BioD</fullName>
        <ecNumber evidence="8">6.3.3.3</ecNumber>
    </recommendedName>
    <alternativeName>
        <fullName evidence="8">DTB synthetase</fullName>
        <shortName evidence="8">DTBS</shortName>
    </alternativeName>
    <alternativeName>
        <fullName evidence="8">Dethiobiotin synthase</fullName>
    </alternativeName>
</protein>
<comment type="function">
    <text evidence="8">Catalyzes a mechanistically unusual reaction, the ATP-dependent insertion of CO2 between the N7 and N8 nitrogen atoms of 7,8-diaminopelargonic acid (DAPA, also called 7,8-diammoniononanoate) to form a ureido ring.</text>
</comment>
<evidence type="ECO:0000256" key="7">
    <source>
        <dbReference type="ARBA" id="ARBA00022842"/>
    </source>
</evidence>
<keyword evidence="4 8" id="KW-0547">Nucleotide-binding</keyword>
<evidence type="ECO:0000256" key="1">
    <source>
        <dbReference type="ARBA" id="ARBA00022490"/>
    </source>
</evidence>
<dbReference type="GO" id="GO:0009102">
    <property type="term" value="P:biotin biosynthetic process"/>
    <property type="evidence" value="ECO:0007669"/>
    <property type="project" value="UniProtKB-UniRule"/>
</dbReference>
<feature type="binding site" evidence="8">
    <location>
        <begin position="208"/>
        <end position="210"/>
    </location>
    <ligand>
        <name>ATP</name>
        <dbReference type="ChEBI" id="CHEBI:30616"/>
    </ligand>
</feature>
<feature type="binding site" evidence="8">
    <location>
        <position position="54"/>
    </location>
    <ligand>
        <name>Mg(2+)</name>
        <dbReference type="ChEBI" id="CHEBI:18420"/>
    </ligand>
</feature>
<comment type="subcellular location">
    <subcellularLocation>
        <location evidence="8">Cytoplasm</location>
    </subcellularLocation>
</comment>